<feature type="non-terminal residue" evidence="1">
    <location>
        <position position="180"/>
    </location>
</feature>
<dbReference type="HOGENOM" id="CLU_1498133_0_0_1"/>
<gene>
    <name evidence="1" type="ORF">SINV_00823</name>
</gene>
<dbReference type="EMBL" id="GL764175">
    <property type="protein sequence ID" value="EFZ18208.1"/>
    <property type="molecule type" value="Genomic_DNA"/>
</dbReference>
<reference evidence="1" key="1">
    <citation type="journal article" date="2011" name="Proc. Natl. Acad. Sci. U.S.A.">
        <title>The genome of the fire ant Solenopsis invicta.</title>
        <authorList>
            <person name="Wurm Y."/>
            <person name="Wang J."/>
            <person name="Riba-Grognuz O."/>
            <person name="Corona M."/>
            <person name="Nygaard S."/>
            <person name="Hunt B.G."/>
            <person name="Ingram K.K."/>
            <person name="Falquet L."/>
            <person name="Nipitwattanaphon M."/>
            <person name="Gotzek D."/>
            <person name="Dijkstra M.B."/>
            <person name="Oettler J."/>
            <person name="Comtesse F."/>
            <person name="Shih C.J."/>
            <person name="Wu W.J."/>
            <person name="Yang C.C."/>
            <person name="Thomas J."/>
            <person name="Beaudoing E."/>
            <person name="Pradervand S."/>
            <person name="Flegel V."/>
            <person name="Cook E.D."/>
            <person name="Fabbretti R."/>
            <person name="Stockinger H."/>
            <person name="Long L."/>
            <person name="Farmerie W.G."/>
            <person name="Oakey J."/>
            <person name="Boomsma J.J."/>
            <person name="Pamilo P."/>
            <person name="Yi S.V."/>
            <person name="Heinze J."/>
            <person name="Goodisman M.A."/>
            <person name="Farinelli L."/>
            <person name="Harshman K."/>
            <person name="Hulo N."/>
            <person name="Cerutti L."/>
            <person name="Xenarios I."/>
            <person name="Shoemaker D."/>
            <person name="Keller L."/>
        </authorList>
    </citation>
    <scope>NUCLEOTIDE SEQUENCE [LARGE SCALE GENOMIC DNA]</scope>
</reference>
<organism>
    <name type="scientific">Solenopsis invicta</name>
    <name type="common">Red imported fire ant</name>
    <name type="synonym">Solenopsis wagneri</name>
    <dbReference type="NCBI Taxonomy" id="13686"/>
    <lineage>
        <taxon>Eukaryota</taxon>
        <taxon>Metazoa</taxon>
        <taxon>Ecdysozoa</taxon>
        <taxon>Arthropoda</taxon>
        <taxon>Hexapoda</taxon>
        <taxon>Insecta</taxon>
        <taxon>Pterygota</taxon>
        <taxon>Neoptera</taxon>
        <taxon>Endopterygota</taxon>
        <taxon>Hymenoptera</taxon>
        <taxon>Apocrita</taxon>
        <taxon>Aculeata</taxon>
        <taxon>Formicoidea</taxon>
        <taxon>Formicidae</taxon>
        <taxon>Myrmicinae</taxon>
        <taxon>Solenopsis</taxon>
    </lineage>
</organism>
<sequence length="180" mass="19803">MLCYAFHVQGPLVSSGWKLCSRAPARAWTTVGREAWDISEMEVDLSDIIQVRSPAEEQSIEDLAAVVVAAPFALVHGDEEPMVVQATGASYQALCLTPIEQSILILPERRARLLYLTKGLACKTRCSITVFTSLIDSLIPVCPAVQYGLLHTRASERVKFLILTKSGDDYSAIMKIPSFF</sequence>
<proteinExistence type="predicted"/>
<evidence type="ECO:0000313" key="1">
    <source>
        <dbReference type="EMBL" id="EFZ18208.1"/>
    </source>
</evidence>
<accession>E9IMJ4</accession>
<dbReference type="AlphaFoldDB" id="E9IMJ4"/>
<protein>
    <submittedName>
        <fullName evidence="1">Uncharacterized protein</fullName>
    </submittedName>
</protein>
<name>E9IMJ4_SOLIN</name>